<evidence type="ECO:0000313" key="15">
    <source>
        <dbReference type="Proteomes" id="UP000231474"/>
    </source>
</evidence>
<evidence type="ECO:0000256" key="4">
    <source>
        <dbReference type="ARBA" id="ARBA00022670"/>
    </source>
</evidence>
<keyword evidence="5 12" id="KW-0812">Transmembrane</keyword>
<dbReference type="GO" id="GO:0006508">
    <property type="term" value="P:proteolysis"/>
    <property type="evidence" value="ECO:0007669"/>
    <property type="project" value="UniProtKB-KW"/>
</dbReference>
<keyword evidence="6 12" id="KW-0479">Metal-binding</keyword>
<evidence type="ECO:0000256" key="3">
    <source>
        <dbReference type="ARBA" id="ARBA00022475"/>
    </source>
</evidence>
<evidence type="ECO:0000256" key="6">
    <source>
        <dbReference type="ARBA" id="ARBA00022723"/>
    </source>
</evidence>
<keyword evidence="9 12" id="KW-1133">Transmembrane helix</keyword>
<feature type="transmembrane region" description="Helical" evidence="12">
    <location>
        <begin position="39"/>
        <end position="61"/>
    </location>
</feature>
<feature type="binding site" evidence="12">
    <location>
        <position position="148"/>
    </location>
    <ligand>
        <name>Zn(2+)</name>
        <dbReference type="ChEBI" id="CHEBI:29105"/>
        <note>catalytic</note>
    </ligand>
</feature>
<dbReference type="CDD" id="cd07340">
    <property type="entry name" value="M48B_Htpx_like"/>
    <property type="match status" value="1"/>
</dbReference>
<dbReference type="EMBL" id="PFEK01000014">
    <property type="protein sequence ID" value="PJE67719.1"/>
    <property type="molecule type" value="Genomic_DNA"/>
</dbReference>
<feature type="domain" description="Peptidase M48" evidence="13">
    <location>
        <begin position="86"/>
        <end position="299"/>
    </location>
</feature>
<evidence type="ECO:0000259" key="13">
    <source>
        <dbReference type="Pfam" id="PF01435"/>
    </source>
</evidence>
<feature type="active site" evidence="12">
    <location>
        <position position="145"/>
    </location>
</feature>
<accession>A0A2M8L458</accession>
<dbReference type="HAMAP" id="MF_00188">
    <property type="entry name" value="Pept_M48_protease_HtpX"/>
    <property type="match status" value="1"/>
</dbReference>
<feature type="binding site" evidence="12">
    <location>
        <position position="144"/>
    </location>
    <ligand>
        <name>Zn(2+)</name>
        <dbReference type="ChEBI" id="CHEBI:29105"/>
        <note>catalytic</note>
    </ligand>
</feature>
<sequence length="300" mass="33511">MINVYEQVDRNKRRSTIIMVLFVVFIAAFAWVLSRALGYGPGMVGVAFIFAGIFSFSSYWWGDKIILTISGARPADKRKDFNFFTVAENLSMAAQIPMPKLYVIDDSAPNAFATGRDPNHAVVCATTGLLAKLDRTELEGVVAHELSHVQNYDIRLMSVVTILVGMVTLLADWFLRGMRFGGRDRDKKEGNIGVILFLVGIILALLSPLIAQLIQLAVSRRREFLADASAVMLTRYPKGLARALEKISKDREVLEAANKATAHLYIINPFKGQKFTGIFSNLFNTHPPVEERIKALWEME</sequence>
<evidence type="ECO:0000256" key="5">
    <source>
        <dbReference type="ARBA" id="ARBA00022692"/>
    </source>
</evidence>
<dbReference type="InterPro" id="IPR050083">
    <property type="entry name" value="HtpX_protease"/>
</dbReference>
<evidence type="ECO:0000256" key="12">
    <source>
        <dbReference type="HAMAP-Rule" id="MF_00188"/>
    </source>
</evidence>
<feature type="transmembrane region" description="Helical" evidence="12">
    <location>
        <begin position="195"/>
        <end position="214"/>
    </location>
</feature>
<dbReference type="Pfam" id="PF01435">
    <property type="entry name" value="Peptidase_M48"/>
    <property type="match status" value="1"/>
</dbReference>
<dbReference type="AlphaFoldDB" id="A0A2M8L458"/>
<reference evidence="15" key="1">
    <citation type="submission" date="2017-09" db="EMBL/GenBank/DDBJ databases">
        <title>Depth-based differentiation of microbial function through sediment-hosted aquifers and enrichment of novel symbionts in the deep terrestrial subsurface.</title>
        <authorList>
            <person name="Probst A.J."/>
            <person name="Ladd B."/>
            <person name="Jarett J.K."/>
            <person name="Geller-Mcgrath D.E."/>
            <person name="Sieber C.M.K."/>
            <person name="Emerson J.B."/>
            <person name="Anantharaman K."/>
            <person name="Thomas B.C."/>
            <person name="Malmstrom R."/>
            <person name="Stieglmeier M."/>
            <person name="Klingl A."/>
            <person name="Woyke T."/>
            <person name="Ryan C.M."/>
            <person name="Banfield J.F."/>
        </authorList>
    </citation>
    <scope>NUCLEOTIDE SEQUENCE [LARGE SCALE GENOMIC DNA]</scope>
</reference>
<dbReference type="Proteomes" id="UP000231474">
    <property type="component" value="Unassembled WGS sequence"/>
</dbReference>
<evidence type="ECO:0000256" key="7">
    <source>
        <dbReference type="ARBA" id="ARBA00022801"/>
    </source>
</evidence>
<keyword evidence="8 12" id="KW-0862">Zinc</keyword>
<dbReference type="GO" id="GO:0004222">
    <property type="term" value="F:metalloendopeptidase activity"/>
    <property type="evidence" value="ECO:0007669"/>
    <property type="project" value="UniProtKB-UniRule"/>
</dbReference>
<comment type="similarity">
    <text evidence="2 12">Belongs to the peptidase M48B family.</text>
</comment>
<proteinExistence type="inferred from homology"/>
<evidence type="ECO:0000256" key="11">
    <source>
        <dbReference type="ARBA" id="ARBA00023136"/>
    </source>
</evidence>
<keyword evidence="7 12" id="KW-0378">Hydrolase</keyword>
<evidence type="ECO:0000256" key="10">
    <source>
        <dbReference type="ARBA" id="ARBA00023049"/>
    </source>
</evidence>
<dbReference type="InterPro" id="IPR022919">
    <property type="entry name" value="Pept_M48_protease_HtpX"/>
</dbReference>
<name>A0A2M8L458_9BACT</name>
<comment type="caution">
    <text evidence="14">The sequence shown here is derived from an EMBL/GenBank/DDBJ whole genome shotgun (WGS) entry which is preliminary data.</text>
</comment>
<gene>
    <name evidence="12" type="primary">htpX</name>
    <name evidence="14" type="ORF">COU95_00775</name>
</gene>
<protein>
    <recommendedName>
        <fullName evidence="12">Protease HtpX homolog</fullName>
        <ecNumber evidence="12">3.4.24.-</ecNumber>
    </recommendedName>
</protein>
<dbReference type="InterPro" id="IPR001915">
    <property type="entry name" value="Peptidase_M48"/>
</dbReference>
<keyword evidence="4 12" id="KW-0645">Protease</keyword>
<dbReference type="Gene3D" id="3.30.2010.10">
    <property type="entry name" value="Metalloproteases ('zincins'), catalytic domain"/>
    <property type="match status" value="1"/>
</dbReference>
<dbReference type="GO" id="GO:0008270">
    <property type="term" value="F:zinc ion binding"/>
    <property type="evidence" value="ECO:0007669"/>
    <property type="project" value="UniProtKB-UniRule"/>
</dbReference>
<evidence type="ECO:0000313" key="14">
    <source>
        <dbReference type="EMBL" id="PJE67719.1"/>
    </source>
</evidence>
<evidence type="ECO:0000256" key="9">
    <source>
        <dbReference type="ARBA" id="ARBA00022989"/>
    </source>
</evidence>
<evidence type="ECO:0000256" key="2">
    <source>
        <dbReference type="ARBA" id="ARBA00009779"/>
    </source>
</evidence>
<feature type="transmembrane region" description="Helical" evidence="12">
    <location>
        <begin position="16"/>
        <end position="33"/>
    </location>
</feature>
<comment type="subcellular location">
    <subcellularLocation>
        <location evidence="1 12">Cell membrane</location>
        <topology evidence="1 12">Multi-pass membrane protein</topology>
    </subcellularLocation>
</comment>
<feature type="binding site" evidence="12">
    <location>
        <position position="223"/>
    </location>
    <ligand>
        <name>Zn(2+)</name>
        <dbReference type="ChEBI" id="CHEBI:29105"/>
        <note>catalytic</note>
    </ligand>
</feature>
<feature type="transmembrane region" description="Helical" evidence="12">
    <location>
        <begin position="156"/>
        <end position="175"/>
    </location>
</feature>
<evidence type="ECO:0000256" key="1">
    <source>
        <dbReference type="ARBA" id="ARBA00004651"/>
    </source>
</evidence>
<dbReference type="PANTHER" id="PTHR43221">
    <property type="entry name" value="PROTEASE HTPX"/>
    <property type="match status" value="1"/>
</dbReference>
<dbReference type="PANTHER" id="PTHR43221:SF1">
    <property type="entry name" value="PROTEASE HTPX"/>
    <property type="match status" value="1"/>
</dbReference>
<evidence type="ECO:0000256" key="8">
    <source>
        <dbReference type="ARBA" id="ARBA00022833"/>
    </source>
</evidence>
<keyword evidence="10 12" id="KW-0482">Metalloprotease</keyword>
<keyword evidence="11 12" id="KW-0472">Membrane</keyword>
<dbReference type="EC" id="3.4.24.-" evidence="12"/>
<keyword evidence="3 12" id="KW-1003">Cell membrane</keyword>
<dbReference type="GO" id="GO:0005886">
    <property type="term" value="C:plasma membrane"/>
    <property type="evidence" value="ECO:0007669"/>
    <property type="project" value="UniProtKB-SubCell"/>
</dbReference>
<organism evidence="14 15">
    <name type="scientific">Candidatus Shapirobacteria bacterium CG10_big_fil_rev_8_21_14_0_10_40_9</name>
    <dbReference type="NCBI Taxonomy" id="1974888"/>
    <lineage>
        <taxon>Bacteria</taxon>
        <taxon>Candidatus Shapironibacteriota</taxon>
    </lineage>
</organism>
<comment type="cofactor">
    <cofactor evidence="12">
        <name>Zn(2+)</name>
        <dbReference type="ChEBI" id="CHEBI:29105"/>
    </cofactor>
    <text evidence="12">Binds 1 zinc ion per subunit.</text>
</comment>